<dbReference type="SUPFAM" id="SSF54719">
    <property type="entry name" value="Fe,Mn superoxide dismutase (SOD), C-terminal domain"/>
    <property type="match status" value="1"/>
</dbReference>
<organism evidence="3 4">
    <name type="scientific">Candida parapsilosis</name>
    <name type="common">Yeast</name>
    <dbReference type="NCBI Taxonomy" id="5480"/>
    <lineage>
        <taxon>Eukaryota</taxon>
        <taxon>Fungi</taxon>
        <taxon>Dikarya</taxon>
        <taxon>Ascomycota</taxon>
        <taxon>Saccharomycotina</taxon>
        <taxon>Pichiomycetes</taxon>
        <taxon>Debaryomycetaceae</taxon>
        <taxon>Candida/Lodderomyces clade</taxon>
        <taxon>Candida</taxon>
    </lineage>
</organism>
<dbReference type="PANTHER" id="PTHR43595:SF2">
    <property type="entry name" value="SMALL RIBOSOMAL SUBUNIT PROTEIN MS42"/>
    <property type="match status" value="1"/>
</dbReference>
<dbReference type="SUPFAM" id="SSF46609">
    <property type="entry name" value="Fe,Mn superoxide dismutase (SOD), N-terminal domain"/>
    <property type="match status" value="1"/>
</dbReference>
<dbReference type="InterPro" id="IPR036324">
    <property type="entry name" value="Mn/Fe_SOD_N_sf"/>
</dbReference>
<comment type="function">
    <text evidence="1">Component of the mitochondrial ribosome (mitoribosome), a dedicated translation machinery responsible for the synthesis of mitochondrial genome-encoded proteins, including at least some of the essential transmembrane subunits of the mitochondrial respiratory chain. The mitoribosomes are attached to the mitochondrial inner membrane and translation products are cotranslationally integrated into the membrane.</text>
</comment>
<dbReference type="Proteomes" id="UP000590412">
    <property type="component" value="Unassembled WGS sequence"/>
</dbReference>
<dbReference type="Pfam" id="PF02777">
    <property type="entry name" value="Sod_Fe_C"/>
    <property type="match status" value="2"/>
</dbReference>
<dbReference type="GO" id="GO:0046872">
    <property type="term" value="F:metal ion binding"/>
    <property type="evidence" value="ECO:0007669"/>
    <property type="project" value="InterPro"/>
</dbReference>
<proteinExistence type="predicted"/>
<name>A0A8X7TC27_CANPA</name>
<dbReference type="InterPro" id="IPR019832">
    <property type="entry name" value="Mn/Fe_SOD_C"/>
</dbReference>
<dbReference type="AlphaFoldDB" id="A0A8X7TC27"/>
<evidence type="ECO:0000313" key="3">
    <source>
        <dbReference type="EMBL" id="KAF6057877.1"/>
    </source>
</evidence>
<evidence type="ECO:0000256" key="1">
    <source>
        <dbReference type="ARBA" id="ARBA00037226"/>
    </source>
</evidence>
<dbReference type="Gene3D" id="3.55.40.20">
    <property type="entry name" value="Iron/manganese superoxide dismutase, C-terminal domain"/>
    <property type="match status" value="1"/>
</dbReference>
<dbReference type="PANTHER" id="PTHR43595">
    <property type="entry name" value="37S RIBOSOMAL PROTEIN S26, MITOCHONDRIAL"/>
    <property type="match status" value="1"/>
</dbReference>
<accession>A0A8X7TC27</accession>
<comment type="caution">
    <text evidence="3">The sequence shown here is derived from an EMBL/GenBank/DDBJ whole genome shotgun (WGS) entry which is preliminary data.</text>
</comment>
<evidence type="ECO:0000313" key="4">
    <source>
        <dbReference type="Proteomes" id="UP000590412"/>
    </source>
</evidence>
<gene>
    <name evidence="3" type="ORF">FOB60_002432</name>
</gene>
<dbReference type="EMBL" id="JABWAB010000003">
    <property type="protein sequence ID" value="KAF6057877.1"/>
    <property type="molecule type" value="Genomic_DNA"/>
</dbReference>
<dbReference type="GO" id="GO:0005763">
    <property type="term" value="C:mitochondrial small ribosomal subunit"/>
    <property type="evidence" value="ECO:0007669"/>
    <property type="project" value="EnsemblFungi"/>
</dbReference>
<dbReference type="GO" id="GO:0003735">
    <property type="term" value="F:structural constituent of ribosome"/>
    <property type="evidence" value="ECO:0007669"/>
    <property type="project" value="EnsemblFungi"/>
</dbReference>
<sequence length="270" mass="30961">MFKTSRNSIFKQLRSVHTLPRLANHETWSSQGIPGLLSPQGYSTAWTNYQTYLLTNLTLLTNGTANETKKPFEILLNTAKQTTQQHTFHYAAMSHMNHFFFEQLTDKSTSSSSKPSRFLMEKLIHQDILDIDALRTKMLTMAENAYGQGWIYLVEDKTKNLQFLQCNNDGVPYYFGKRQQLDLNGGIDELSFNSLANLQKRAAAASGVAGQEKSGVVVADEDEQYLPILAINYWDYMYVEDYGVTGKNEYLSNLWDHLNWDVINKRLFQV</sequence>
<reference evidence="3" key="1">
    <citation type="submission" date="2020-03" db="EMBL/GenBank/DDBJ databases">
        <title>FDA dAtabase for Regulatory Grade micrObial Sequences (FDA-ARGOS): Supporting development and validation of Infectious Disease Dx tests.</title>
        <authorList>
            <person name="Campos J."/>
            <person name="Goldberg B."/>
            <person name="Tallon L."/>
            <person name="Sadzewicz L."/>
            <person name="Vavikolanu K."/>
            <person name="Mehta A."/>
            <person name="Aluvathingal J."/>
            <person name="Nadendla S."/>
            <person name="Nandy P."/>
            <person name="Geyer C."/>
            <person name="Yan Y."/>
            <person name="Sichtig H."/>
        </authorList>
    </citation>
    <scope>NUCLEOTIDE SEQUENCE [LARGE SCALE GENOMIC DNA]</scope>
    <source>
        <strain evidence="3">FDAARGOS_652</strain>
    </source>
</reference>
<dbReference type="InterPro" id="IPR036314">
    <property type="entry name" value="SOD_C_sf"/>
</dbReference>
<dbReference type="OrthoDB" id="275227at2759"/>
<feature type="domain" description="Manganese/iron superoxide dismutase C-terminal" evidence="2">
    <location>
        <begin position="221"/>
        <end position="266"/>
    </location>
</feature>
<protein>
    <recommendedName>
        <fullName evidence="2">Manganese/iron superoxide dismutase C-terminal domain-containing protein</fullName>
    </recommendedName>
</protein>
<evidence type="ECO:0000259" key="2">
    <source>
        <dbReference type="Pfam" id="PF02777"/>
    </source>
</evidence>
<dbReference type="GO" id="GO:0004784">
    <property type="term" value="F:superoxide dismutase activity"/>
    <property type="evidence" value="ECO:0007669"/>
    <property type="project" value="InterPro"/>
</dbReference>
<feature type="domain" description="Manganese/iron superoxide dismutase C-terminal" evidence="2">
    <location>
        <begin position="120"/>
        <end position="174"/>
    </location>
</feature>